<dbReference type="InterPro" id="IPR028146">
    <property type="entry name" value="PRKCSH_N"/>
</dbReference>
<dbReference type="GO" id="GO:0006491">
    <property type="term" value="P:N-glycan processing"/>
    <property type="evidence" value="ECO:0007669"/>
    <property type="project" value="TreeGrafter"/>
</dbReference>
<dbReference type="InterPro" id="IPR039794">
    <property type="entry name" value="Gtb1-like"/>
</dbReference>
<dbReference type="InterPro" id="IPR036055">
    <property type="entry name" value="LDL_receptor-like_sf"/>
</dbReference>
<dbReference type="AlphaFoldDB" id="A0A6S7H331"/>
<evidence type="ECO:0000313" key="2">
    <source>
        <dbReference type="Proteomes" id="UP001152795"/>
    </source>
</evidence>
<accession>A0A6S7H331</accession>
<dbReference type="PANTHER" id="PTHR12630">
    <property type="entry name" value="N-LINKED OLIGOSACCHARIDE PROCESSING"/>
    <property type="match status" value="1"/>
</dbReference>
<protein>
    <submittedName>
        <fullName evidence="1">Glucosidase 2 subunit beta</fullName>
    </submittedName>
</protein>
<comment type="caution">
    <text evidence="1">The sequence shown here is derived from an EMBL/GenBank/DDBJ whole genome shotgun (WGS) entry which is preliminary data.</text>
</comment>
<dbReference type="OrthoDB" id="28322at2759"/>
<dbReference type="GO" id="GO:0017177">
    <property type="term" value="C:glucosidase II complex"/>
    <property type="evidence" value="ECO:0007669"/>
    <property type="project" value="TreeGrafter"/>
</dbReference>
<proteinExistence type="predicted"/>
<name>A0A6S7H331_PARCT</name>
<dbReference type="EMBL" id="CACRXK020003020">
    <property type="protein sequence ID" value="CAB3997086.1"/>
    <property type="molecule type" value="Genomic_DNA"/>
</dbReference>
<evidence type="ECO:0000313" key="1">
    <source>
        <dbReference type="EMBL" id="CAB3997086.1"/>
    </source>
</evidence>
<sequence>MARIFLFLFFSTIFWSRCTSTSVLGVSPNRLPLYDPSKDFTCLDGSQLLSFSSVNDDYCDCTDGSDEPELRSFDRVLRWPIRANPSPYKVAPSPYKCVVILWKSNFSVEYCRCSVTESLFSVQICSFSVETRIFTVETRSISVETPQLLRGNA</sequence>
<dbReference type="Proteomes" id="UP001152795">
    <property type="component" value="Unassembled WGS sequence"/>
</dbReference>
<keyword evidence="2" id="KW-1185">Reference proteome</keyword>
<gene>
    <name evidence="1" type="ORF">PACLA_8A043731</name>
</gene>
<organism evidence="1 2">
    <name type="scientific">Paramuricea clavata</name>
    <name type="common">Red gorgonian</name>
    <name type="synonym">Violescent sea-whip</name>
    <dbReference type="NCBI Taxonomy" id="317549"/>
    <lineage>
        <taxon>Eukaryota</taxon>
        <taxon>Metazoa</taxon>
        <taxon>Cnidaria</taxon>
        <taxon>Anthozoa</taxon>
        <taxon>Octocorallia</taxon>
        <taxon>Malacalcyonacea</taxon>
        <taxon>Plexauridae</taxon>
        <taxon>Paramuricea</taxon>
    </lineage>
</organism>
<reference evidence="1" key="1">
    <citation type="submission" date="2020-04" db="EMBL/GenBank/DDBJ databases">
        <authorList>
            <person name="Alioto T."/>
            <person name="Alioto T."/>
            <person name="Gomez Garrido J."/>
        </authorList>
    </citation>
    <scope>NUCLEOTIDE SEQUENCE</scope>
    <source>
        <strain evidence="1">A484AB</strain>
    </source>
</reference>
<dbReference type="PANTHER" id="PTHR12630:SF1">
    <property type="entry name" value="GLUCOSIDASE 2 SUBUNIT BETA"/>
    <property type="match status" value="1"/>
</dbReference>
<dbReference type="Pfam" id="PF12999">
    <property type="entry name" value="PRKCSH-like"/>
    <property type="match status" value="1"/>
</dbReference>
<dbReference type="SUPFAM" id="SSF57424">
    <property type="entry name" value="LDL receptor-like module"/>
    <property type="match status" value="1"/>
</dbReference>